<sequence>MFRSAAQGAVQVRAGRVPEEVLTPRAVRMLCGDGDGIGQRDRGVVRSLRAAVDAEGRAIDGFSVALEGSGEAWERVHRAWEAGVRDAIGWLNGLAAQVDEAVPLMRVLVEQRRRLTS</sequence>
<comment type="caution">
    <text evidence="1">The sequence shown here is derived from an EMBL/GenBank/DDBJ whole genome shotgun (WGS) entry which is preliminary data.</text>
</comment>
<reference evidence="1 2" key="1">
    <citation type="submission" date="2022-06" db="EMBL/GenBank/DDBJ databases">
        <title>Genomic Encyclopedia of Archaeal and Bacterial Type Strains, Phase II (KMG-II): from individual species to whole genera.</title>
        <authorList>
            <person name="Goeker M."/>
        </authorList>
    </citation>
    <scope>NUCLEOTIDE SEQUENCE [LARGE SCALE GENOMIC DNA]</scope>
    <source>
        <strain evidence="1 2">DSM 40477</strain>
    </source>
</reference>
<keyword evidence="2" id="KW-1185">Reference proteome</keyword>
<dbReference type="Proteomes" id="UP001205311">
    <property type="component" value="Unassembled WGS sequence"/>
</dbReference>
<accession>A0ABT1HWF8</accession>
<dbReference type="RefSeq" id="WP_380496727.1">
    <property type="nucleotide sequence ID" value="NZ_JBHMCX010000020.1"/>
</dbReference>
<name>A0ABT1HWF8_STRSD</name>
<evidence type="ECO:0000313" key="2">
    <source>
        <dbReference type="Proteomes" id="UP001205311"/>
    </source>
</evidence>
<gene>
    <name evidence="1" type="ORF">LX15_003557</name>
</gene>
<proteinExistence type="predicted"/>
<organism evidence="1 2">
    <name type="scientific">Streptoalloteichus tenebrarius (strain ATCC 17920 / DSM 40477 / JCM 4838 / CBS 697.72 / NBRC 16177 / NCIMB 11028 / NRRL B-12390 / A12253. 1 / ISP 5477)</name>
    <name type="common">Streptomyces tenebrarius</name>
    <dbReference type="NCBI Taxonomy" id="1933"/>
    <lineage>
        <taxon>Bacteria</taxon>
        <taxon>Bacillati</taxon>
        <taxon>Actinomycetota</taxon>
        <taxon>Actinomycetes</taxon>
        <taxon>Pseudonocardiales</taxon>
        <taxon>Pseudonocardiaceae</taxon>
        <taxon>Streptoalloteichus</taxon>
    </lineage>
</organism>
<dbReference type="EMBL" id="JAMTCP010000020">
    <property type="protein sequence ID" value="MCP2259848.1"/>
    <property type="molecule type" value="Genomic_DNA"/>
</dbReference>
<protein>
    <submittedName>
        <fullName evidence="1">Uncharacterized protein</fullName>
    </submittedName>
</protein>
<evidence type="ECO:0000313" key="1">
    <source>
        <dbReference type="EMBL" id="MCP2259848.1"/>
    </source>
</evidence>